<evidence type="ECO:0000313" key="7">
    <source>
        <dbReference type="EMBL" id="SPF68891.1"/>
    </source>
</evidence>
<evidence type="ECO:0000256" key="1">
    <source>
        <dbReference type="ARBA" id="ARBA00004141"/>
    </source>
</evidence>
<protein>
    <submittedName>
        <fullName evidence="7">ABC-2 family transporter protein</fullName>
    </submittedName>
</protein>
<proteinExistence type="predicted"/>
<dbReference type="GO" id="GO:0140359">
    <property type="term" value="F:ABC-type transporter activity"/>
    <property type="evidence" value="ECO:0007669"/>
    <property type="project" value="InterPro"/>
</dbReference>
<organism evidence="7 8">
    <name type="scientific">Propionibacterium ruminifibrarum</name>
    <dbReference type="NCBI Taxonomy" id="1962131"/>
    <lineage>
        <taxon>Bacteria</taxon>
        <taxon>Bacillati</taxon>
        <taxon>Actinomycetota</taxon>
        <taxon>Actinomycetes</taxon>
        <taxon>Propionibacteriales</taxon>
        <taxon>Propionibacteriaceae</taxon>
        <taxon>Propionibacterium</taxon>
    </lineage>
</organism>
<dbReference type="Pfam" id="PF12698">
    <property type="entry name" value="ABC2_membrane_3"/>
    <property type="match status" value="1"/>
</dbReference>
<keyword evidence="4 5" id="KW-0472">Membrane</keyword>
<evidence type="ECO:0000259" key="6">
    <source>
        <dbReference type="Pfam" id="PF12698"/>
    </source>
</evidence>
<evidence type="ECO:0000256" key="2">
    <source>
        <dbReference type="ARBA" id="ARBA00022692"/>
    </source>
</evidence>
<accession>A0A375I6L8</accession>
<evidence type="ECO:0000313" key="8">
    <source>
        <dbReference type="Proteomes" id="UP000265962"/>
    </source>
</evidence>
<sequence length="381" mass="40711">MLTIGSYQVLRLLRDKVLLVWTLAFPIIMSLIFMAAFSALDDSYEADPIEMGVVQDDAYEAAEGFDAFIAALSSEQDGTHLINTHRYATAHEAETAAKNGDTVGYIEVEDGTPVLRVLPNDSAANTVPVLRAALDSYEQTRAQYAALAAQGAGPEQIAAMQVQHVSTQRAQITESPSSPTVRYYFALLAFACGMGMHISMLAVQEVVAGSSPLGARRTLAGIPRWKVLAGTLGAAWLGILVCLLAAFWFIRLVVGVDFGAHTGMCHLAIGVSSLLSCTAGAALGTVRGMRTGVVSGITCLLSLFTGLYGTAAQELADTVQNSLPLLAQLNPLWQSAHCFFSLLYYDSLAPFAHSCAVMGAMACLFLSIALVRMRRMSHEHL</sequence>
<dbReference type="EMBL" id="OMOH01000007">
    <property type="protein sequence ID" value="SPF68891.1"/>
    <property type="molecule type" value="Genomic_DNA"/>
</dbReference>
<feature type="transmembrane region" description="Helical" evidence="5">
    <location>
        <begin position="351"/>
        <end position="371"/>
    </location>
</feature>
<keyword evidence="3 5" id="KW-1133">Transmembrane helix</keyword>
<name>A0A375I6L8_9ACTN</name>
<feature type="domain" description="ABC-2 type transporter transmembrane" evidence="6">
    <location>
        <begin position="16"/>
        <end position="370"/>
    </location>
</feature>
<dbReference type="RefSeq" id="WP_119716025.1">
    <property type="nucleotide sequence ID" value="NZ_OMOH01000007.1"/>
</dbReference>
<dbReference type="OrthoDB" id="3240057at2"/>
<evidence type="ECO:0000256" key="3">
    <source>
        <dbReference type="ARBA" id="ARBA00022989"/>
    </source>
</evidence>
<keyword evidence="2 5" id="KW-0812">Transmembrane</keyword>
<reference evidence="8" key="1">
    <citation type="submission" date="2018-02" db="EMBL/GenBank/DDBJ databases">
        <authorList>
            <person name="Hornung B."/>
        </authorList>
    </citation>
    <scope>NUCLEOTIDE SEQUENCE [LARGE SCALE GENOMIC DNA]</scope>
</reference>
<feature type="transmembrane region" description="Helical" evidence="5">
    <location>
        <begin position="18"/>
        <end position="40"/>
    </location>
</feature>
<feature type="transmembrane region" description="Helical" evidence="5">
    <location>
        <begin position="266"/>
        <end position="286"/>
    </location>
</feature>
<dbReference type="InterPro" id="IPR013525">
    <property type="entry name" value="ABC2_TM"/>
</dbReference>
<comment type="subcellular location">
    <subcellularLocation>
        <location evidence="1">Membrane</location>
        <topology evidence="1">Multi-pass membrane protein</topology>
    </subcellularLocation>
</comment>
<gene>
    <name evidence="7" type="ORF">PROPJV5_1866</name>
</gene>
<dbReference type="GO" id="GO:0016020">
    <property type="term" value="C:membrane"/>
    <property type="evidence" value="ECO:0007669"/>
    <property type="project" value="UniProtKB-SubCell"/>
</dbReference>
<feature type="transmembrane region" description="Helical" evidence="5">
    <location>
        <begin position="293"/>
        <end position="311"/>
    </location>
</feature>
<dbReference type="Proteomes" id="UP000265962">
    <property type="component" value="Unassembled WGS sequence"/>
</dbReference>
<keyword evidence="8" id="KW-1185">Reference proteome</keyword>
<evidence type="ECO:0000256" key="4">
    <source>
        <dbReference type="ARBA" id="ARBA00023136"/>
    </source>
</evidence>
<evidence type="ECO:0000256" key="5">
    <source>
        <dbReference type="SAM" id="Phobius"/>
    </source>
</evidence>
<feature type="transmembrane region" description="Helical" evidence="5">
    <location>
        <begin position="183"/>
        <end position="207"/>
    </location>
</feature>
<feature type="transmembrane region" description="Helical" evidence="5">
    <location>
        <begin position="227"/>
        <end position="254"/>
    </location>
</feature>
<dbReference type="AlphaFoldDB" id="A0A375I6L8"/>